<reference evidence="2 3" key="1">
    <citation type="submission" date="2014-04" db="EMBL/GenBank/DDBJ databases">
        <title>Genome assembly of Hyalangium minutum DSM 14724.</title>
        <authorList>
            <person name="Sharma G."/>
            <person name="Subramanian S."/>
        </authorList>
    </citation>
    <scope>NUCLEOTIDE SEQUENCE [LARGE SCALE GENOMIC DNA]</scope>
    <source>
        <strain evidence="2 3">DSM 14724</strain>
    </source>
</reference>
<dbReference type="Gene3D" id="1.10.1200.10">
    <property type="entry name" value="ACP-like"/>
    <property type="match status" value="1"/>
</dbReference>
<dbReference type="EMBL" id="JMCB01000004">
    <property type="protein sequence ID" value="KFE69496.1"/>
    <property type="molecule type" value="Genomic_DNA"/>
</dbReference>
<keyword evidence="3" id="KW-1185">Reference proteome</keyword>
<dbReference type="Pfam" id="PF00550">
    <property type="entry name" value="PP-binding"/>
    <property type="match status" value="1"/>
</dbReference>
<dbReference type="STRING" id="394096.DB31_6471"/>
<dbReference type="AlphaFoldDB" id="A0A085WP83"/>
<evidence type="ECO:0000313" key="3">
    <source>
        <dbReference type="Proteomes" id="UP000028725"/>
    </source>
</evidence>
<dbReference type="InterPro" id="IPR009081">
    <property type="entry name" value="PP-bd_ACP"/>
</dbReference>
<dbReference type="SUPFAM" id="SSF47336">
    <property type="entry name" value="ACP-like"/>
    <property type="match status" value="1"/>
</dbReference>
<dbReference type="InterPro" id="IPR036736">
    <property type="entry name" value="ACP-like_sf"/>
</dbReference>
<organism evidence="2 3">
    <name type="scientific">Hyalangium minutum</name>
    <dbReference type="NCBI Taxonomy" id="394096"/>
    <lineage>
        <taxon>Bacteria</taxon>
        <taxon>Pseudomonadati</taxon>
        <taxon>Myxococcota</taxon>
        <taxon>Myxococcia</taxon>
        <taxon>Myxococcales</taxon>
        <taxon>Cystobacterineae</taxon>
        <taxon>Archangiaceae</taxon>
        <taxon>Hyalangium</taxon>
    </lineage>
</organism>
<name>A0A085WP83_9BACT</name>
<dbReference type="Proteomes" id="UP000028725">
    <property type="component" value="Unassembled WGS sequence"/>
</dbReference>
<accession>A0A085WP83</accession>
<gene>
    <name evidence="2" type="ORF">DB31_6471</name>
</gene>
<evidence type="ECO:0000259" key="1">
    <source>
        <dbReference type="PROSITE" id="PS50075"/>
    </source>
</evidence>
<proteinExistence type="predicted"/>
<sequence>MITMGTQAEKAGAANEVVDKLRQVVLEVLKLDISPRELSGDTNLYELGLESLNVVVLLTSIEKAFDIVIDVEDLSADLFSRWDDLAAFVESKVNGR</sequence>
<comment type="caution">
    <text evidence="2">The sequence shown here is derived from an EMBL/GenBank/DDBJ whole genome shotgun (WGS) entry which is preliminary data.</text>
</comment>
<dbReference type="PROSITE" id="PS50075">
    <property type="entry name" value="CARRIER"/>
    <property type="match status" value="1"/>
</dbReference>
<evidence type="ECO:0000313" key="2">
    <source>
        <dbReference type="EMBL" id="KFE69496.1"/>
    </source>
</evidence>
<protein>
    <recommendedName>
        <fullName evidence="1">Carrier domain-containing protein</fullName>
    </recommendedName>
</protein>
<feature type="domain" description="Carrier" evidence="1">
    <location>
        <begin position="12"/>
        <end position="93"/>
    </location>
</feature>